<dbReference type="Gene3D" id="1.10.260.40">
    <property type="entry name" value="lambda repressor-like DNA-binding domains"/>
    <property type="match status" value="1"/>
</dbReference>
<dbReference type="CDD" id="cd00093">
    <property type="entry name" value="HTH_XRE"/>
    <property type="match status" value="1"/>
</dbReference>
<sequence>MATAVSRILDHLRSDGGLQGKDIANIVAVSPATVSRWSNGKATPDLRTQTVIAELRYVVDRLSDFYTPDETRLWLHAKHPMLNGERAIDLINSGRTEAVLAVIEALASGAYS</sequence>
<dbReference type="Pfam" id="PF09722">
    <property type="entry name" value="Xre_MbcA_ParS_C"/>
    <property type="match status" value="1"/>
</dbReference>
<protein>
    <submittedName>
        <fullName evidence="2">DUF2384 domain-containing protein</fullName>
    </submittedName>
</protein>
<reference evidence="3" key="1">
    <citation type="submission" date="2017-10" db="EMBL/GenBank/DDBJ databases">
        <title>Completed PacBio SMRT sequence of Methylosinus trichosporium OB3b reveals presence of a third large plasmid.</title>
        <authorList>
            <person name="Charles T.C."/>
            <person name="Lynch M.D.J."/>
            <person name="Heil J.R."/>
            <person name="Cheng J."/>
        </authorList>
    </citation>
    <scope>NUCLEOTIDE SEQUENCE [LARGE SCALE GENOMIC DNA]</scope>
    <source>
        <strain evidence="3">OB3b</strain>
    </source>
</reference>
<dbReference type="InterPro" id="IPR010982">
    <property type="entry name" value="Lambda_DNA-bd_dom_sf"/>
</dbReference>
<proteinExistence type="predicted"/>
<evidence type="ECO:0000259" key="1">
    <source>
        <dbReference type="Pfam" id="PF09722"/>
    </source>
</evidence>
<name>A0A2D2D315_METT3</name>
<dbReference type="AlphaFoldDB" id="A0A2D2D315"/>
<keyword evidence="3" id="KW-1185">Reference proteome</keyword>
<dbReference type="SUPFAM" id="SSF47413">
    <property type="entry name" value="lambda repressor-like DNA-binding domains"/>
    <property type="match status" value="1"/>
</dbReference>
<dbReference type="InterPro" id="IPR024467">
    <property type="entry name" value="Xre/MbcA/ParS-like_toxin-bd"/>
</dbReference>
<evidence type="ECO:0000313" key="3">
    <source>
        <dbReference type="Proteomes" id="UP000230709"/>
    </source>
</evidence>
<feature type="domain" description="Antitoxin Xre/MbcA/ParS-like toxin-binding" evidence="1">
    <location>
        <begin position="68"/>
        <end position="109"/>
    </location>
</feature>
<dbReference type="KEGG" id="mtw:CQW49_16995"/>
<dbReference type="RefSeq" id="WP_003608524.1">
    <property type="nucleotide sequence ID" value="NZ_ADVE02000001.1"/>
</dbReference>
<organism evidence="2 3">
    <name type="scientific">Methylosinus trichosporium (strain ATCC 35070 / NCIMB 11131 / UNIQEM 75 / OB3b)</name>
    <dbReference type="NCBI Taxonomy" id="595536"/>
    <lineage>
        <taxon>Bacteria</taxon>
        <taxon>Pseudomonadati</taxon>
        <taxon>Pseudomonadota</taxon>
        <taxon>Alphaproteobacteria</taxon>
        <taxon>Hyphomicrobiales</taxon>
        <taxon>Methylocystaceae</taxon>
        <taxon>Methylosinus</taxon>
    </lineage>
</organism>
<accession>A0A2D2D315</accession>
<dbReference type="EMBL" id="CP023737">
    <property type="protein sequence ID" value="ATQ69390.1"/>
    <property type="molecule type" value="Genomic_DNA"/>
</dbReference>
<evidence type="ECO:0000313" key="2">
    <source>
        <dbReference type="EMBL" id="ATQ69390.1"/>
    </source>
</evidence>
<dbReference type="GO" id="GO:0003677">
    <property type="term" value="F:DNA binding"/>
    <property type="evidence" value="ECO:0007669"/>
    <property type="project" value="InterPro"/>
</dbReference>
<gene>
    <name evidence="2" type="ORF">CQW49_16995</name>
</gene>
<dbReference type="InterPro" id="IPR001387">
    <property type="entry name" value="Cro/C1-type_HTH"/>
</dbReference>
<dbReference type="Proteomes" id="UP000230709">
    <property type="component" value="Chromosome"/>
</dbReference>